<name>A0A1Y2F071_9FUNG</name>
<comment type="caution">
    <text evidence="1">The sequence shown here is derived from an EMBL/GenBank/DDBJ whole genome shotgun (WGS) entry which is preliminary data.</text>
</comment>
<dbReference type="EMBL" id="MCOG01000020">
    <property type="protein sequence ID" value="ORY77107.1"/>
    <property type="molecule type" value="Genomic_DNA"/>
</dbReference>
<protein>
    <submittedName>
        <fullName evidence="1">Uncharacterized protein</fullName>
    </submittedName>
</protein>
<dbReference type="OrthoDB" id="2138849at2759"/>
<reference evidence="1 2" key="1">
    <citation type="submission" date="2016-08" db="EMBL/GenBank/DDBJ databases">
        <title>A Parts List for Fungal Cellulosomes Revealed by Comparative Genomics.</title>
        <authorList>
            <consortium name="DOE Joint Genome Institute"/>
            <person name="Haitjema C.H."/>
            <person name="Gilmore S.P."/>
            <person name="Henske J.K."/>
            <person name="Solomon K.V."/>
            <person name="De Groot R."/>
            <person name="Kuo A."/>
            <person name="Mondo S.J."/>
            <person name="Salamov A.A."/>
            <person name="Labutti K."/>
            <person name="Zhao Z."/>
            <person name="Chiniquy J."/>
            <person name="Barry K."/>
            <person name="Brewer H.M."/>
            <person name="Purvine S.O."/>
            <person name="Wright A.T."/>
            <person name="Boxma B."/>
            <person name="Van Alen T."/>
            <person name="Hackstein J.H."/>
            <person name="Baker S.E."/>
            <person name="Grigoriev I.V."/>
            <person name="O'Malley M.A."/>
        </authorList>
    </citation>
    <scope>NUCLEOTIDE SEQUENCE [LARGE SCALE GENOMIC DNA]</scope>
    <source>
        <strain evidence="1 2">G1</strain>
    </source>
</reference>
<evidence type="ECO:0000313" key="2">
    <source>
        <dbReference type="Proteomes" id="UP000193920"/>
    </source>
</evidence>
<sequence>MNINRRNQKATFNGMRSVRFPPIKETSVDPTVYEYQKVKYFNDKLEKKPHSIHGVIETLEPRLPYMKQKHNVAPCDHDTTPSLILDPIKVIDYSKKSSRYDFGSHSTTPAPNTYDINYVTGRHGANNYKFQLLKSNENKERDKLNKTQLETVNHLLKLDNIFTDKKTCRRIGYFALYYPQRRIKEKNEH</sequence>
<gene>
    <name evidence="1" type="ORF">LY90DRAFT_501493</name>
</gene>
<dbReference type="Proteomes" id="UP000193920">
    <property type="component" value="Unassembled WGS sequence"/>
</dbReference>
<organism evidence="1 2">
    <name type="scientific">Neocallimastix californiae</name>
    <dbReference type="NCBI Taxonomy" id="1754190"/>
    <lineage>
        <taxon>Eukaryota</taxon>
        <taxon>Fungi</taxon>
        <taxon>Fungi incertae sedis</taxon>
        <taxon>Chytridiomycota</taxon>
        <taxon>Chytridiomycota incertae sedis</taxon>
        <taxon>Neocallimastigomycetes</taxon>
        <taxon>Neocallimastigales</taxon>
        <taxon>Neocallimastigaceae</taxon>
        <taxon>Neocallimastix</taxon>
    </lineage>
</organism>
<accession>A0A1Y2F071</accession>
<evidence type="ECO:0000313" key="1">
    <source>
        <dbReference type="EMBL" id="ORY77107.1"/>
    </source>
</evidence>
<proteinExistence type="predicted"/>
<dbReference type="AlphaFoldDB" id="A0A1Y2F071"/>
<keyword evidence="2" id="KW-1185">Reference proteome</keyword>